<proteinExistence type="predicted"/>
<dbReference type="RefSeq" id="WP_238558676.1">
    <property type="nucleotide sequence ID" value="NZ_CADILN010000018.1"/>
</dbReference>
<accession>A0A6J5KFS2</accession>
<keyword evidence="1" id="KW-0012">Acyltransferase</keyword>
<dbReference type="PANTHER" id="PTHR23416">
    <property type="entry name" value="SIALIC ACID SYNTHASE-RELATED"/>
    <property type="match status" value="1"/>
</dbReference>
<dbReference type="EC" id="2.3.1.89" evidence="1"/>
<evidence type="ECO:0000313" key="2">
    <source>
        <dbReference type="Proteomes" id="UP000494102"/>
    </source>
</evidence>
<dbReference type="GeneID" id="27801399"/>
<dbReference type="Proteomes" id="UP000494102">
    <property type="component" value="Unassembled WGS sequence"/>
</dbReference>
<dbReference type="Gene3D" id="2.160.10.10">
    <property type="entry name" value="Hexapeptide repeat proteins"/>
    <property type="match status" value="1"/>
</dbReference>
<dbReference type="Pfam" id="PF14602">
    <property type="entry name" value="Hexapep_2"/>
    <property type="match status" value="1"/>
</dbReference>
<dbReference type="InterPro" id="IPR051159">
    <property type="entry name" value="Hexapeptide_acetyltransf"/>
</dbReference>
<keyword evidence="1" id="KW-0808">Transferase</keyword>
<dbReference type="PANTHER" id="PTHR23416:SF78">
    <property type="entry name" value="LIPOPOLYSACCHARIDE BIOSYNTHESIS O-ACETYL TRANSFERASE WBBJ-RELATED"/>
    <property type="match status" value="1"/>
</dbReference>
<dbReference type="InterPro" id="IPR001451">
    <property type="entry name" value="Hexapep"/>
</dbReference>
<evidence type="ECO:0000313" key="1">
    <source>
        <dbReference type="EMBL" id="CAB4052740.1"/>
    </source>
</evidence>
<dbReference type="InterPro" id="IPR011004">
    <property type="entry name" value="Trimer_LpxA-like_sf"/>
</dbReference>
<sequence length="209" mass="22991">MRLTLDLGIWFKIRNRISTCLQGVLFPIFFARFGRGARILRPLRINGSGNMSIGSGVFINNGAWIEAISCFNRDPELEIQPDVYIGNHCHIIVTQSIVIETGVLIADRVYIADYAHGYHDTETPIKHQPLTPRAPVRIGAGAWIGENVSLIGCKVGRNSVVGANSVVTADIPDYCIAVGTPAKVIRRWNPISGEWARVRDLSPVASVHH</sequence>
<reference evidence="1 2" key="1">
    <citation type="submission" date="2020-04" db="EMBL/GenBank/DDBJ databases">
        <authorList>
            <person name="De Canck E."/>
        </authorList>
    </citation>
    <scope>NUCLEOTIDE SEQUENCE [LARGE SCALE GENOMIC DNA]</scope>
    <source>
        <strain evidence="1 2">LMG 9964</strain>
    </source>
</reference>
<dbReference type="CDD" id="cd04647">
    <property type="entry name" value="LbH_MAT_like"/>
    <property type="match status" value="1"/>
</dbReference>
<dbReference type="SUPFAM" id="SSF51161">
    <property type="entry name" value="Trimeric LpxA-like enzymes"/>
    <property type="match status" value="1"/>
</dbReference>
<gene>
    <name evidence="1" type="primary">dapH_3</name>
    <name evidence="1" type="ORF">LMG9964_06430</name>
</gene>
<dbReference type="GO" id="GO:0047200">
    <property type="term" value="F:tetrahydrodipicolinate N-acetyltransferase activity"/>
    <property type="evidence" value="ECO:0007669"/>
    <property type="project" value="UniProtKB-EC"/>
</dbReference>
<protein>
    <submittedName>
        <fullName evidence="1">2,3,4,5-tetrahydropyridine-2,6-dicarboxylate N-acetyltransferase</fullName>
        <ecNumber evidence="1">2.3.1.89</ecNumber>
    </submittedName>
</protein>
<dbReference type="EMBL" id="CADILN010000018">
    <property type="protein sequence ID" value="CAB4052740.1"/>
    <property type="molecule type" value="Genomic_DNA"/>
</dbReference>
<name>A0A6J5KFS2_9BURK</name>
<organism evidence="1 2">
    <name type="scientific">Paraburkholderia phenoliruptrix</name>
    <dbReference type="NCBI Taxonomy" id="252970"/>
    <lineage>
        <taxon>Bacteria</taxon>
        <taxon>Pseudomonadati</taxon>
        <taxon>Pseudomonadota</taxon>
        <taxon>Betaproteobacteria</taxon>
        <taxon>Burkholderiales</taxon>
        <taxon>Burkholderiaceae</taxon>
        <taxon>Paraburkholderia</taxon>
    </lineage>
</organism>
<dbReference type="AlphaFoldDB" id="A0A6J5KFS2"/>